<keyword evidence="3" id="KW-1185">Reference proteome</keyword>
<feature type="domain" description="YknX-like C-terminal permuted SH3-like" evidence="1">
    <location>
        <begin position="11"/>
        <end position="78"/>
    </location>
</feature>
<sequence>MDIVTSNAEAMSLPATAVVEREEQQVVYVVREGKAVEKAVRVGKRNEQWVEILSGLLASDQVVVNPSKGLVNGMDVNVQ</sequence>
<protein>
    <recommendedName>
        <fullName evidence="1">YknX-like C-terminal permuted SH3-like domain-containing protein</fullName>
    </recommendedName>
</protein>
<dbReference type="PANTHER" id="PTHR30469:SF38">
    <property type="entry name" value="HLYD FAMILY SECRETION PROTEIN"/>
    <property type="match status" value="1"/>
</dbReference>
<dbReference type="Gene3D" id="2.40.420.20">
    <property type="match status" value="1"/>
</dbReference>
<dbReference type="RefSeq" id="WP_379866755.1">
    <property type="nucleotide sequence ID" value="NZ_JBHTBW010000058.1"/>
</dbReference>
<dbReference type="Pfam" id="PF25989">
    <property type="entry name" value="YknX_C"/>
    <property type="match status" value="1"/>
</dbReference>
<proteinExistence type="predicted"/>
<reference evidence="3" key="1">
    <citation type="journal article" date="2019" name="Int. J. Syst. Evol. Microbiol.">
        <title>The Global Catalogue of Microorganisms (GCM) 10K type strain sequencing project: providing services to taxonomists for standard genome sequencing and annotation.</title>
        <authorList>
            <consortium name="The Broad Institute Genomics Platform"/>
            <consortium name="The Broad Institute Genome Sequencing Center for Infectious Disease"/>
            <person name="Wu L."/>
            <person name="Ma J."/>
        </authorList>
    </citation>
    <scope>NUCLEOTIDE SEQUENCE [LARGE SCALE GENOMIC DNA]</scope>
    <source>
        <strain evidence="3">CGMCC 1.12942</strain>
    </source>
</reference>
<dbReference type="EMBL" id="JBHTBW010000058">
    <property type="protein sequence ID" value="MFC7442710.1"/>
    <property type="molecule type" value="Genomic_DNA"/>
</dbReference>
<dbReference type="InterPro" id="IPR058637">
    <property type="entry name" value="YknX-like_C"/>
</dbReference>
<name>A0ABW2RP55_9BACL</name>
<comment type="caution">
    <text evidence="2">The sequence shown here is derived from an EMBL/GenBank/DDBJ whole genome shotgun (WGS) entry which is preliminary data.</text>
</comment>
<gene>
    <name evidence="2" type="ORF">ACFQNG_16670</name>
</gene>
<evidence type="ECO:0000313" key="3">
    <source>
        <dbReference type="Proteomes" id="UP001596500"/>
    </source>
</evidence>
<evidence type="ECO:0000313" key="2">
    <source>
        <dbReference type="EMBL" id="MFC7442710.1"/>
    </source>
</evidence>
<evidence type="ECO:0000259" key="1">
    <source>
        <dbReference type="Pfam" id="PF25989"/>
    </source>
</evidence>
<organism evidence="2 3">
    <name type="scientific">Laceyella putida</name>
    <dbReference type="NCBI Taxonomy" id="110101"/>
    <lineage>
        <taxon>Bacteria</taxon>
        <taxon>Bacillati</taxon>
        <taxon>Bacillota</taxon>
        <taxon>Bacilli</taxon>
        <taxon>Bacillales</taxon>
        <taxon>Thermoactinomycetaceae</taxon>
        <taxon>Laceyella</taxon>
    </lineage>
</organism>
<dbReference type="Proteomes" id="UP001596500">
    <property type="component" value="Unassembled WGS sequence"/>
</dbReference>
<accession>A0ABW2RP55</accession>
<dbReference type="PANTHER" id="PTHR30469">
    <property type="entry name" value="MULTIDRUG RESISTANCE PROTEIN MDTA"/>
    <property type="match status" value="1"/>
</dbReference>